<keyword evidence="1" id="KW-1133">Transmembrane helix</keyword>
<feature type="transmembrane region" description="Helical" evidence="1">
    <location>
        <begin position="48"/>
        <end position="67"/>
    </location>
</feature>
<proteinExistence type="predicted"/>
<keyword evidence="1" id="KW-0812">Transmembrane</keyword>
<dbReference type="EMBL" id="JAUSTT010000030">
    <property type="protein sequence ID" value="MDQ0177941.1"/>
    <property type="molecule type" value="Genomic_DNA"/>
</dbReference>
<dbReference type="PANTHER" id="PTHR40078">
    <property type="entry name" value="INTEGRAL MEMBRANE PROTEIN-RELATED"/>
    <property type="match status" value="1"/>
</dbReference>
<evidence type="ECO:0000313" key="2">
    <source>
        <dbReference type="EMBL" id="MDQ0177941.1"/>
    </source>
</evidence>
<dbReference type="InterPro" id="IPR038750">
    <property type="entry name" value="YczE/YyaS-like"/>
</dbReference>
<keyword evidence="3" id="KW-1185">Reference proteome</keyword>
<keyword evidence="1" id="KW-0472">Membrane</keyword>
<organism evidence="2 3">
    <name type="scientific">Bacillus chungangensis</name>
    <dbReference type="NCBI Taxonomy" id="587633"/>
    <lineage>
        <taxon>Bacteria</taxon>
        <taxon>Bacillati</taxon>
        <taxon>Bacillota</taxon>
        <taxon>Bacilli</taxon>
        <taxon>Bacillales</taxon>
        <taxon>Bacillaceae</taxon>
        <taxon>Bacillus</taxon>
    </lineage>
</organism>
<protein>
    <submittedName>
        <fullName evidence="2">Membrane protein YczE</fullName>
    </submittedName>
</protein>
<feature type="transmembrane region" description="Helical" evidence="1">
    <location>
        <begin position="74"/>
        <end position="96"/>
    </location>
</feature>
<accession>A0ABT9WXC8</accession>
<sequence length="210" mass="23050">MKPQFIKRLVVMIVGIGILGFSVSLLRLSLLGTDPFTCMNLALSETLGISFGLFLLIVNVMMFPFVFTYMRSAIGIGTVVNMTCVGFLSDFFIEVFDRMNLIQLNGSVRFILLSAAIVLIGLAISLYLEADLGMAPYDVISFIIEEQTNHKISFKLARIATDLCCLLVAFIFGGTIGIGTLAMALCTGPLVHFSRNLVVEPLLKNYFLNV</sequence>
<feature type="transmembrane region" description="Helical" evidence="1">
    <location>
        <begin position="108"/>
        <end position="128"/>
    </location>
</feature>
<evidence type="ECO:0000313" key="3">
    <source>
        <dbReference type="Proteomes" id="UP001223586"/>
    </source>
</evidence>
<evidence type="ECO:0000256" key="1">
    <source>
        <dbReference type="SAM" id="Phobius"/>
    </source>
</evidence>
<gene>
    <name evidence="2" type="ORF">J2S08_003835</name>
</gene>
<comment type="caution">
    <text evidence="2">The sequence shown here is derived from an EMBL/GenBank/DDBJ whole genome shotgun (WGS) entry which is preliminary data.</text>
</comment>
<reference evidence="2 3" key="1">
    <citation type="submission" date="2023-07" db="EMBL/GenBank/DDBJ databases">
        <title>Genomic Encyclopedia of Type Strains, Phase IV (KMG-IV): sequencing the most valuable type-strain genomes for metagenomic binning, comparative biology and taxonomic classification.</title>
        <authorList>
            <person name="Goeker M."/>
        </authorList>
    </citation>
    <scope>NUCLEOTIDE SEQUENCE [LARGE SCALE GENOMIC DNA]</scope>
    <source>
        <strain evidence="2 3">DSM 23837</strain>
    </source>
</reference>
<dbReference type="RefSeq" id="WP_307232363.1">
    <property type="nucleotide sequence ID" value="NZ_JAUSTT010000030.1"/>
</dbReference>
<dbReference type="Pfam" id="PF19700">
    <property type="entry name" value="DUF6198"/>
    <property type="match status" value="1"/>
</dbReference>
<name>A0ABT9WXC8_9BACI</name>
<feature type="transmembrane region" description="Helical" evidence="1">
    <location>
        <begin position="9"/>
        <end position="28"/>
    </location>
</feature>
<dbReference type="PANTHER" id="PTHR40078:SF1">
    <property type="entry name" value="INTEGRAL MEMBRANE PROTEIN"/>
    <property type="match status" value="1"/>
</dbReference>
<dbReference type="Proteomes" id="UP001223586">
    <property type="component" value="Unassembled WGS sequence"/>
</dbReference>
<feature type="transmembrane region" description="Helical" evidence="1">
    <location>
        <begin position="163"/>
        <end position="185"/>
    </location>
</feature>